<comment type="similarity">
    <text evidence="1 6">Belongs to the sigma-70 factor family. ECF subfamily.</text>
</comment>
<evidence type="ECO:0000256" key="4">
    <source>
        <dbReference type="ARBA" id="ARBA00023125"/>
    </source>
</evidence>
<organism evidence="9 10">
    <name type="scientific">Pseudobacter ginsenosidimutans</name>
    <dbReference type="NCBI Taxonomy" id="661488"/>
    <lineage>
        <taxon>Bacteria</taxon>
        <taxon>Pseudomonadati</taxon>
        <taxon>Bacteroidota</taxon>
        <taxon>Chitinophagia</taxon>
        <taxon>Chitinophagales</taxon>
        <taxon>Chitinophagaceae</taxon>
        <taxon>Pseudobacter</taxon>
    </lineage>
</organism>
<dbReference type="NCBIfam" id="TIGR02937">
    <property type="entry name" value="sigma70-ECF"/>
    <property type="match status" value="1"/>
</dbReference>
<evidence type="ECO:0000256" key="3">
    <source>
        <dbReference type="ARBA" id="ARBA00023082"/>
    </source>
</evidence>
<dbReference type="InterPro" id="IPR014284">
    <property type="entry name" value="RNA_pol_sigma-70_dom"/>
</dbReference>
<dbReference type="InterPro" id="IPR036388">
    <property type="entry name" value="WH-like_DNA-bd_sf"/>
</dbReference>
<dbReference type="InterPro" id="IPR013324">
    <property type="entry name" value="RNA_pol_sigma_r3/r4-like"/>
</dbReference>
<dbReference type="PROSITE" id="PS01063">
    <property type="entry name" value="SIGMA70_ECF"/>
    <property type="match status" value="1"/>
</dbReference>
<evidence type="ECO:0000256" key="5">
    <source>
        <dbReference type="ARBA" id="ARBA00023163"/>
    </source>
</evidence>
<dbReference type="SUPFAM" id="SSF88659">
    <property type="entry name" value="Sigma3 and sigma4 domains of RNA polymerase sigma factors"/>
    <property type="match status" value="1"/>
</dbReference>
<dbReference type="InterPro" id="IPR013249">
    <property type="entry name" value="RNA_pol_sigma70_r4_t2"/>
</dbReference>
<dbReference type="Gene3D" id="1.10.10.10">
    <property type="entry name" value="Winged helix-like DNA-binding domain superfamily/Winged helix DNA-binding domain"/>
    <property type="match status" value="1"/>
</dbReference>
<evidence type="ECO:0000256" key="2">
    <source>
        <dbReference type="ARBA" id="ARBA00023015"/>
    </source>
</evidence>
<dbReference type="GO" id="GO:0006352">
    <property type="term" value="P:DNA-templated transcription initiation"/>
    <property type="evidence" value="ECO:0007669"/>
    <property type="project" value="InterPro"/>
</dbReference>
<dbReference type="InterPro" id="IPR039425">
    <property type="entry name" value="RNA_pol_sigma-70-like"/>
</dbReference>
<dbReference type="Gene3D" id="1.10.1740.10">
    <property type="match status" value="1"/>
</dbReference>
<accession>A0A4Q7N693</accession>
<sequence>MPKQNQIDLADRPPESEELFFRQLYDAWNARVYSLAFYLTKSSFMSEEIAQEVFVKIWKNKDKLAQIEHLSAWIRTIVQNTTISYLRKAAREKLLITNYALNLPDHSNDTLDGVREKELASFLQSILNNLSPQQRKVYELTRIAGLTLPEAAEKMGVTRHTAKEHLVRALKVIRNKLDGHIELVVTAAIPLFL</sequence>
<dbReference type="PANTHER" id="PTHR43133">
    <property type="entry name" value="RNA POLYMERASE ECF-TYPE SIGMA FACTO"/>
    <property type="match status" value="1"/>
</dbReference>
<evidence type="ECO:0000313" key="9">
    <source>
        <dbReference type="EMBL" id="RZS76604.1"/>
    </source>
</evidence>
<evidence type="ECO:0000313" key="10">
    <source>
        <dbReference type="Proteomes" id="UP000293874"/>
    </source>
</evidence>
<evidence type="ECO:0000256" key="1">
    <source>
        <dbReference type="ARBA" id="ARBA00010641"/>
    </source>
</evidence>
<gene>
    <name evidence="9" type="ORF">EV199_2490</name>
</gene>
<reference evidence="9 10" key="1">
    <citation type="submission" date="2019-02" db="EMBL/GenBank/DDBJ databases">
        <title>Genomic Encyclopedia of Type Strains, Phase IV (KMG-IV): sequencing the most valuable type-strain genomes for metagenomic binning, comparative biology and taxonomic classification.</title>
        <authorList>
            <person name="Goeker M."/>
        </authorList>
    </citation>
    <scope>NUCLEOTIDE SEQUENCE [LARGE SCALE GENOMIC DNA]</scope>
    <source>
        <strain evidence="9 10">DSM 18116</strain>
    </source>
</reference>
<keyword evidence="10" id="KW-1185">Reference proteome</keyword>
<feature type="domain" description="RNA polymerase sigma factor 70 region 4 type 2" evidence="8">
    <location>
        <begin position="123"/>
        <end position="171"/>
    </location>
</feature>
<dbReference type="OrthoDB" id="659855at2"/>
<evidence type="ECO:0000259" key="7">
    <source>
        <dbReference type="Pfam" id="PF04542"/>
    </source>
</evidence>
<dbReference type="Proteomes" id="UP000293874">
    <property type="component" value="Unassembled WGS sequence"/>
</dbReference>
<dbReference type="Pfam" id="PF08281">
    <property type="entry name" value="Sigma70_r4_2"/>
    <property type="match status" value="1"/>
</dbReference>
<dbReference type="Pfam" id="PF04542">
    <property type="entry name" value="Sigma70_r2"/>
    <property type="match status" value="1"/>
</dbReference>
<dbReference type="RefSeq" id="WP_130540899.1">
    <property type="nucleotide sequence ID" value="NZ_CP042431.1"/>
</dbReference>
<keyword evidence="2 6" id="KW-0805">Transcription regulation</keyword>
<keyword evidence="5 6" id="KW-0804">Transcription</keyword>
<dbReference type="InterPro" id="IPR000838">
    <property type="entry name" value="RNA_pol_sigma70_ECF_CS"/>
</dbReference>
<evidence type="ECO:0000259" key="8">
    <source>
        <dbReference type="Pfam" id="PF08281"/>
    </source>
</evidence>
<dbReference type="EMBL" id="SGXA01000001">
    <property type="protein sequence ID" value="RZS76604.1"/>
    <property type="molecule type" value="Genomic_DNA"/>
</dbReference>
<evidence type="ECO:0000256" key="6">
    <source>
        <dbReference type="RuleBase" id="RU000716"/>
    </source>
</evidence>
<proteinExistence type="inferred from homology"/>
<dbReference type="GO" id="GO:0003677">
    <property type="term" value="F:DNA binding"/>
    <property type="evidence" value="ECO:0007669"/>
    <property type="project" value="UniProtKB-KW"/>
</dbReference>
<keyword evidence="3 6" id="KW-0731">Sigma factor</keyword>
<dbReference type="GO" id="GO:0016987">
    <property type="term" value="F:sigma factor activity"/>
    <property type="evidence" value="ECO:0007669"/>
    <property type="project" value="UniProtKB-KW"/>
</dbReference>
<protein>
    <recommendedName>
        <fullName evidence="6">RNA polymerase sigma factor</fullName>
    </recommendedName>
</protein>
<keyword evidence="4 6" id="KW-0238">DNA-binding</keyword>
<comment type="caution">
    <text evidence="9">The sequence shown here is derived from an EMBL/GenBank/DDBJ whole genome shotgun (WGS) entry which is preliminary data.</text>
</comment>
<dbReference type="PANTHER" id="PTHR43133:SF46">
    <property type="entry name" value="RNA POLYMERASE SIGMA-70 FACTOR ECF SUBFAMILY"/>
    <property type="match status" value="1"/>
</dbReference>
<dbReference type="SUPFAM" id="SSF88946">
    <property type="entry name" value="Sigma2 domain of RNA polymerase sigma factors"/>
    <property type="match status" value="1"/>
</dbReference>
<dbReference type="InterPro" id="IPR007627">
    <property type="entry name" value="RNA_pol_sigma70_r2"/>
</dbReference>
<dbReference type="InterPro" id="IPR013325">
    <property type="entry name" value="RNA_pol_sigma_r2"/>
</dbReference>
<dbReference type="AlphaFoldDB" id="A0A4Q7N693"/>
<feature type="domain" description="RNA polymerase sigma-70 region 2" evidence="7">
    <location>
        <begin position="24"/>
        <end position="91"/>
    </location>
</feature>
<name>A0A4Q7N693_9BACT</name>
<dbReference type="CDD" id="cd06171">
    <property type="entry name" value="Sigma70_r4"/>
    <property type="match status" value="1"/>
</dbReference>